<comment type="caution">
    <text evidence="2">The sequence shown here is derived from an EMBL/GenBank/DDBJ whole genome shotgun (WGS) entry which is preliminary data.</text>
</comment>
<evidence type="ECO:0000256" key="1">
    <source>
        <dbReference type="SAM" id="MobiDB-lite"/>
    </source>
</evidence>
<evidence type="ECO:0000313" key="3">
    <source>
        <dbReference type="Proteomes" id="UP000318053"/>
    </source>
</evidence>
<feature type="region of interest" description="Disordered" evidence="1">
    <location>
        <begin position="67"/>
        <end position="113"/>
    </location>
</feature>
<feature type="compositionally biased region" description="Gly residues" evidence="1">
    <location>
        <begin position="81"/>
        <end position="94"/>
    </location>
</feature>
<protein>
    <submittedName>
        <fullName evidence="2">Uncharacterized protein</fullName>
    </submittedName>
</protein>
<name>A0A5C5WMQ3_9BACT</name>
<reference evidence="2 3" key="1">
    <citation type="submission" date="2019-02" db="EMBL/GenBank/DDBJ databases">
        <title>Deep-cultivation of Planctomycetes and their phenomic and genomic characterization uncovers novel biology.</title>
        <authorList>
            <person name="Wiegand S."/>
            <person name="Jogler M."/>
            <person name="Boedeker C."/>
            <person name="Pinto D."/>
            <person name="Vollmers J."/>
            <person name="Rivas-Marin E."/>
            <person name="Kohn T."/>
            <person name="Peeters S.H."/>
            <person name="Heuer A."/>
            <person name="Rast P."/>
            <person name="Oberbeckmann S."/>
            <person name="Bunk B."/>
            <person name="Jeske O."/>
            <person name="Meyerdierks A."/>
            <person name="Storesund J.E."/>
            <person name="Kallscheuer N."/>
            <person name="Luecker S."/>
            <person name="Lage O.M."/>
            <person name="Pohl T."/>
            <person name="Merkel B.J."/>
            <person name="Hornburger P."/>
            <person name="Mueller R.-W."/>
            <person name="Bruemmer F."/>
            <person name="Labrenz M."/>
            <person name="Spormann A.M."/>
            <person name="Op Den Camp H."/>
            <person name="Overmann J."/>
            <person name="Amann R."/>
            <person name="Jetten M.S.M."/>
            <person name="Mascher T."/>
            <person name="Medema M.H."/>
            <person name="Devos D.P."/>
            <person name="Kaster A.-K."/>
            <person name="Ovreas L."/>
            <person name="Rohde M."/>
            <person name="Galperin M.Y."/>
            <person name="Jogler C."/>
        </authorList>
    </citation>
    <scope>NUCLEOTIDE SEQUENCE [LARGE SCALE GENOMIC DNA]</scope>
    <source>
        <strain evidence="2 3">CA85</strain>
    </source>
</reference>
<keyword evidence="3" id="KW-1185">Reference proteome</keyword>
<sequence length="557" mass="59648">MVPLVIQNRCPLPPRWSQLRPQLRPQPVGRAPKGPSSANSSLGALRGLRISIACVLLGGCMIASAEAQGPDGPMSSTPYGSEGGGYGEGSGYGSESGPAASGPEANLTTGPTPMSLYQLVQPEWTPLRQQLARVMQPPTTPPTPPMVGPLLRNEANVAYRYGNLPLARELYFGFLARGGVDSQEDLNSLKFSAYFRRPVWQLRWGASIGLHGDTEVTDYAPIRADGKTPGGMGEMAGMGEMSSSYESEMMGPNSGLGPEGGPGSSSMDSMSPYEQRMDAVGGPGSSGTPQYDRDGRMIDPSASVAAAPEAQMTDPSVGERMEELMGYVATVVTEGMKTRMASGQFGAAFANLDPDAKDQGDTVAGDYVQPSDPRMWIPSVVYLGEGSTQEMSKAAAEQNIELLLHFDVSMKTVRNSSPQNSTRVKVIDGRSGRTLITSDEMDNRELQRLLQTKRATAESYVNDALEKFWSVLDSKLSLRDFPTLTPAQSRARVTGVLGDSTFSLLRKLAEIRYMGNQGWLTEDEMEQAFAIAASNDGMTILYGSQADAVTAIHEIAQ</sequence>
<feature type="compositionally biased region" description="Low complexity" evidence="1">
    <location>
        <begin position="95"/>
        <end position="105"/>
    </location>
</feature>
<dbReference type="Proteomes" id="UP000318053">
    <property type="component" value="Unassembled WGS sequence"/>
</dbReference>
<proteinExistence type="predicted"/>
<accession>A0A5C5WMQ3</accession>
<feature type="compositionally biased region" description="Low complexity" evidence="1">
    <location>
        <begin position="244"/>
        <end position="256"/>
    </location>
</feature>
<feature type="region of interest" description="Disordered" evidence="1">
    <location>
        <begin position="13"/>
        <end position="41"/>
    </location>
</feature>
<evidence type="ECO:0000313" key="2">
    <source>
        <dbReference type="EMBL" id="TWT52106.1"/>
    </source>
</evidence>
<gene>
    <name evidence="2" type="ORF">CA85_51110</name>
</gene>
<dbReference type="EMBL" id="SJPK01000033">
    <property type="protein sequence ID" value="TWT52106.1"/>
    <property type="molecule type" value="Genomic_DNA"/>
</dbReference>
<organism evidence="2 3">
    <name type="scientific">Allorhodopirellula solitaria</name>
    <dbReference type="NCBI Taxonomy" id="2527987"/>
    <lineage>
        <taxon>Bacteria</taxon>
        <taxon>Pseudomonadati</taxon>
        <taxon>Planctomycetota</taxon>
        <taxon>Planctomycetia</taxon>
        <taxon>Pirellulales</taxon>
        <taxon>Pirellulaceae</taxon>
        <taxon>Allorhodopirellula</taxon>
    </lineage>
</organism>
<feature type="region of interest" description="Disordered" evidence="1">
    <location>
        <begin position="244"/>
        <end position="274"/>
    </location>
</feature>
<dbReference type="AlphaFoldDB" id="A0A5C5WMQ3"/>